<reference evidence="3" key="1">
    <citation type="submission" date="2022-01" db="EMBL/GenBank/DDBJ databases">
        <authorList>
            <person name="King R."/>
        </authorList>
    </citation>
    <scope>NUCLEOTIDE SEQUENCE</scope>
</reference>
<keyword evidence="2" id="KW-0732">Signal</keyword>
<dbReference type="AlphaFoldDB" id="A0A9N9S3V0"/>
<protein>
    <submittedName>
        <fullName evidence="3">Uncharacterized protein</fullName>
    </submittedName>
</protein>
<name>A0A9N9S3V0_9DIPT</name>
<proteinExistence type="predicted"/>
<evidence type="ECO:0000313" key="3">
    <source>
        <dbReference type="EMBL" id="CAG9808414.1"/>
    </source>
</evidence>
<organism evidence="3 4">
    <name type="scientific">Chironomus riparius</name>
    <dbReference type="NCBI Taxonomy" id="315576"/>
    <lineage>
        <taxon>Eukaryota</taxon>
        <taxon>Metazoa</taxon>
        <taxon>Ecdysozoa</taxon>
        <taxon>Arthropoda</taxon>
        <taxon>Hexapoda</taxon>
        <taxon>Insecta</taxon>
        <taxon>Pterygota</taxon>
        <taxon>Neoptera</taxon>
        <taxon>Endopterygota</taxon>
        <taxon>Diptera</taxon>
        <taxon>Nematocera</taxon>
        <taxon>Chironomoidea</taxon>
        <taxon>Chironomidae</taxon>
        <taxon>Chironominae</taxon>
        <taxon>Chironomus</taxon>
    </lineage>
</organism>
<evidence type="ECO:0000256" key="2">
    <source>
        <dbReference type="SAM" id="SignalP"/>
    </source>
</evidence>
<dbReference type="Proteomes" id="UP001153620">
    <property type="component" value="Chromosome 3"/>
</dbReference>
<feature type="region of interest" description="Disordered" evidence="1">
    <location>
        <begin position="22"/>
        <end position="58"/>
    </location>
</feature>
<reference evidence="3" key="2">
    <citation type="submission" date="2022-10" db="EMBL/GenBank/DDBJ databases">
        <authorList>
            <consortium name="ENA_rothamsted_submissions"/>
            <consortium name="culmorum"/>
            <person name="King R."/>
        </authorList>
    </citation>
    <scope>NUCLEOTIDE SEQUENCE</scope>
</reference>
<evidence type="ECO:0000256" key="1">
    <source>
        <dbReference type="SAM" id="MobiDB-lite"/>
    </source>
</evidence>
<keyword evidence="4" id="KW-1185">Reference proteome</keyword>
<sequence length="101" mass="10313">MKTFIILALLVVYAVAYPAPDQEANTQNALPDEPKSDGVEERFGGFGGHHGHHGHHGRYPGGYGGGYQGGYRPGYGGGGYGGGYPGGYGGGGYPGQGGYYG</sequence>
<feature type="compositionally biased region" description="Basic residues" evidence="1">
    <location>
        <begin position="49"/>
        <end position="58"/>
    </location>
</feature>
<gene>
    <name evidence="3" type="ORF">CHIRRI_LOCUS11255</name>
</gene>
<dbReference type="EMBL" id="OU895879">
    <property type="protein sequence ID" value="CAG9808414.1"/>
    <property type="molecule type" value="Genomic_DNA"/>
</dbReference>
<feature type="signal peptide" evidence="2">
    <location>
        <begin position="1"/>
        <end position="16"/>
    </location>
</feature>
<feature type="compositionally biased region" description="Basic and acidic residues" evidence="1">
    <location>
        <begin position="32"/>
        <end position="43"/>
    </location>
</feature>
<accession>A0A9N9S3V0</accession>
<evidence type="ECO:0000313" key="4">
    <source>
        <dbReference type="Proteomes" id="UP001153620"/>
    </source>
</evidence>
<feature type="chain" id="PRO_5040440897" evidence="2">
    <location>
        <begin position="17"/>
        <end position="101"/>
    </location>
</feature>